<evidence type="ECO:0000256" key="1">
    <source>
        <dbReference type="SAM" id="Phobius"/>
    </source>
</evidence>
<feature type="domain" description="Aerotolerance regulator N-terminal" evidence="2">
    <location>
        <begin position="4"/>
        <end position="77"/>
    </location>
</feature>
<dbReference type="NCBIfam" id="TIGR02226">
    <property type="entry name" value="two_anch"/>
    <property type="match status" value="1"/>
</dbReference>
<evidence type="ECO:0000313" key="4">
    <source>
        <dbReference type="Proteomes" id="UP000589896"/>
    </source>
</evidence>
<dbReference type="EMBL" id="JACCJZ010000020">
    <property type="protein sequence ID" value="NYZ63761.1"/>
    <property type="molecule type" value="Genomic_DNA"/>
</dbReference>
<keyword evidence="1" id="KW-1133">Transmembrane helix</keyword>
<sequence>MGLGLLLPAALAALAAWALPLLLHLARRSEQRPTPFAALRWLRQRPRPRQRLRLEDWPLLLARVLLLGLLALWLAQPVWRDGTLPDRVLVVAPGLDPAQLSGFDAGSERRWLVAGFPAIGDAGHPPRMADTAIPLSSLLRELDADLPGGVALTVAVPPVLAPVDAQRIVLGRPVEWRVVTQDMPASDAPVTHPPVTAALAIRHDGADPAALAILRAVALAWQQDALPSTPDITSDQSLPAAGSVLAWWHAGPLPPDVHAWVAAGGALLLPPDTEVEGAQWARRWHDVDGRALLSVARLGAGRVLRFDRPLSPTTLPDTLDGGFARRLRAAVSPPPVPMRVDAASHAPQQAALARGAPRDTGVHALQPWLALLLALVFVIERWLAAAPHRCARA</sequence>
<name>A0A7Z0QRY8_9GAMM</name>
<keyword evidence="1" id="KW-0812">Transmembrane</keyword>
<gene>
    <name evidence="3" type="ORF">H0E82_13475</name>
</gene>
<evidence type="ECO:0000313" key="3">
    <source>
        <dbReference type="EMBL" id="NYZ63761.1"/>
    </source>
</evidence>
<keyword evidence="1" id="KW-0472">Membrane</keyword>
<accession>A0A7Z0QRY8</accession>
<comment type="caution">
    <text evidence="3">The sequence shown here is derived from an EMBL/GenBank/DDBJ whole genome shotgun (WGS) entry which is preliminary data.</text>
</comment>
<dbReference type="InterPro" id="IPR011933">
    <property type="entry name" value="Double_TM_dom"/>
</dbReference>
<proteinExistence type="predicted"/>
<feature type="transmembrane region" description="Helical" evidence="1">
    <location>
        <begin position="57"/>
        <end position="75"/>
    </location>
</feature>
<reference evidence="3 4" key="1">
    <citation type="submission" date="2020-07" db="EMBL/GenBank/DDBJ databases">
        <title>isolation of Luteimonas sp. SJ-16.</title>
        <authorList>
            <person name="Huang X.-X."/>
            <person name="Xu L."/>
            <person name="Sun J.-Q."/>
        </authorList>
    </citation>
    <scope>NUCLEOTIDE SEQUENCE [LARGE SCALE GENOMIC DNA]</scope>
    <source>
        <strain evidence="3 4">SJ-16</strain>
    </source>
</reference>
<organism evidence="3 4">
    <name type="scientific">Luteimonas deserti</name>
    <dbReference type="NCBI Taxonomy" id="2752306"/>
    <lineage>
        <taxon>Bacteria</taxon>
        <taxon>Pseudomonadati</taxon>
        <taxon>Pseudomonadota</taxon>
        <taxon>Gammaproteobacteria</taxon>
        <taxon>Lysobacterales</taxon>
        <taxon>Lysobacteraceae</taxon>
        <taxon>Luteimonas</taxon>
    </lineage>
</organism>
<dbReference type="InterPro" id="IPR024163">
    <property type="entry name" value="Aerotolerance_reg_N"/>
</dbReference>
<dbReference type="Proteomes" id="UP000589896">
    <property type="component" value="Unassembled WGS sequence"/>
</dbReference>
<protein>
    <submittedName>
        <fullName evidence="3">BatA domain-containing protein</fullName>
    </submittedName>
</protein>
<keyword evidence="4" id="KW-1185">Reference proteome</keyword>
<dbReference type="Pfam" id="PF07584">
    <property type="entry name" value="BatA"/>
    <property type="match status" value="1"/>
</dbReference>
<dbReference type="RefSeq" id="WP_180545967.1">
    <property type="nucleotide sequence ID" value="NZ_JACCJZ010000020.1"/>
</dbReference>
<dbReference type="AlphaFoldDB" id="A0A7Z0QRY8"/>
<evidence type="ECO:0000259" key="2">
    <source>
        <dbReference type="Pfam" id="PF07584"/>
    </source>
</evidence>